<feature type="compositionally biased region" description="Acidic residues" evidence="1">
    <location>
        <begin position="51"/>
        <end position="76"/>
    </location>
</feature>
<dbReference type="OrthoDB" id="229248at2157"/>
<dbReference type="EMBL" id="JNFH02000080">
    <property type="protein sequence ID" value="KDS90994.1"/>
    <property type="molecule type" value="Genomic_DNA"/>
</dbReference>
<keyword evidence="3" id="KW-1185">Reference proteome</keyword>
<protein>
    <recommendedName>
        <fullName evidence="4">PRC-barrel domain-containing protein</fullName>
    </recommendedName>
</protein>
<reference evidence="2 3" key="1">
    <citation type="journal article" date="2015" name="Genome Announc.">
        <title>Draft genome sequence of a Halorubrum H3 strain isolated from the burlinskoye salt lake (Altai Krai, Russia).</title>
        <authorList>
            <person name="Rozanov A.S."/>
            <person name="Bryanskaya A.V."/>
            <person name="Malup T.K."/>
            <person name="Kotenko A.V."/>
            <person name="Peltek S.E."/>
        </authorList>
    </citation>
    <scope>NUCLEOTIDE SEQUENCE [LARGE SCALE GENOMIC DNA]</scope>
    <source>
        <strain evidence="2 3">H3</strain>
    </source>
</reference>
<accession>A0A081EUA6</accession>
<comment type="caution">
    <text evidence="2">The sequence shown here is derived from an EMBL/GenBank/DDBJ whole genome shotgun (WGS) entry which is preliminary data.</text>
</comment>
<evidence type="ECO:0000313" key="3">
    <source>
        <dbReference type="Proteomes" id="UP000053331"/>
    </source>
</evidence>
<proteinExistence type="predicted"/>
<name>A0A081EUA6_9EURY</name>
<dbReference type="Proteomes" id="UP000053331">
    <property type="component" value="Unassembled WGS sequence"/>
</dbReference>
<dbReference type="RefSeq" id="WP_050026445.1">
    <property type="nucleotide sequence ID" value="NZ_JNFH02000080.1"/>
</dbReference>
<evidence type="ECO:0000313" key="2">
    <source>
        <dbReference type="EMBL" id="KDS90994.1"/>
    </source>
</evidence>
<evidence type="ECO:0000256" key="1">
    <source>
        <dbReference type="SAM" id="MobiDB-lite"/>
    </source>
</evidence>
<gene>
    <name evidence="2" type="ORF">FK85_07555</name>
</gene>
<feature type="region of interest" description="Disordered" evidence="1">
    <location>
        <begin position="44"/>
        <end position="76"/>
    </location>
</feature>
<dbReference type="AlphaFoldDB" id="A0A081EUA6"/>
<organism evidence="2 3">
    <name type="scientific">Halorubrum saccharovorum</name>
    <dbReference type="NCBI Taxonomy" id="2248"/>
    <lineage>
        <taxon>Archaea</taxon>
        <taxon>Methanobacteriati</taxon>
        <taxon>Methanobacteriota</taxon>
        <taxon>Stenosarchaea group</taxon>
        <taxon>Halobacteria</taxon>
        <taxon>Halobacteriales</taxon>
        <taxon>Haloferacaceae</taxon>
        <taxon>Halorubrum</taxon>
    </lineage>
</organism>
<evidence type="ECO:0008006" key="4">
    <source>
        <dbReference type="Google" id="ProtNLM"/>
    </source>
</evidence>
<sequence>MKLSDKDEGKRVVNKAGKKVGMVSKVQGNRVHVDPDPGITDTIKSKLGWGDADEDTYPIDESDIDSVDDDEVHLNR</sequence>